<sequence length="495" mass="55625">MAQLFPYLPFHENETPASWAARLSVLHGCPSPRTFLSDQGIAPSDLLHGRRAVIDRLCSAAGQDAEAVWRNTASSTGYQSFVLRDERIPASMMVREETRFCPLCLLEDDCRADNPGIARQDRLSWSLRVVTTCPTHGLALIHRARDHRDNMRHKLLVHVPERAEALLDLARTGLHREPSPLQSYVLDRLDGRKGPEWLDGQTLEQAVKATQMLGIVMAFGTSINLGSIDRDGWDLAGRSGWQWTSAGKAGLHSAFDTLHVLAMDRGQGGQNYATVFGQLHRWLLEPGDRSDHGPIKRLLRNYILRNMDVCVGRELLGERVPRRHKYSIQSLALEAGVHRQTLRKILVERRLITHNDTGKSNSILLVDVKQGQDAAAALNRSVPFVTLPARMNATRPIVSCLIELGYLTPLFRSQGENKRDKCGFDSREVDFVLDRLHDLAPEIPHLPVEWVTLTQCTKRARIPMRDLLQRIFSGEVKNIGRAEGDQGFNALRIDI</sequence>
<protein>
    <recommendedName>
        <fullName evidence="1">TniQ domain-containing protein</fullName>
    </recommendedName>
</protein>
<keyword evidence="3" id="KW-1185">Reference proteome</keyword>
<evidence type="ECO:0000313" key="3">
    <source>
        <dbReference type="Proteomes" id="UP000306223"/>
    </source>
</evidence>
<name>A0A4U0Q6N3_9RHOB</name>
<dbReference type="Proteomes" id="UP000306223">
    <property type="component" value="Unassembled WGS sequence"/>
</dbReference>
<dbReference type="Pfam" id="PF06527">
    <property type="entry name" value="TniQ"/>
    <property type="match status" value="1"/>
</dbReference>
<evidence type="ECO:0000313" key="2">
    <source>
        <dbReference type="EMBL" id="TJZ76893.1"/>
    </source>
</evidence>
<accession>A0A4U0Q6N3</accession>
<comment type="caution">
    <text evidence="2">The sequence shown here is derived from an EMBL/GenBank/DDBJ whole genome shotgun (WGS) entry which is preliminary data.</text>
</comment>
<dbReference type="OrthoDB" id="7595282at2"/>
<feature type="domain" description="TniQ" evidence="1">
    <location>
        <begin position="9"/>
        <end position="140"/>
    </location>
</feature>
<reference evidence="2 3" key="1">
    <citation type="submission" date="2019-04" db="EMBL/GenBank/DDBJ databases">
        <authorList>
            <person name="Li J."/>
        </authorList>
    </citation>
    <scope>NUCLEOTIDE SEQUENCE [LARGE SCALE GENOMIC DNA]</scope>
    <source>
        <strain evidence="2 3">CCTCC AB2016182</strain>
    </source>
</reference>
<gene>
    <name evidence="2" type="ORF">FA740_19145</name>
</gene>
<dbReference type="AlphaFoldDB" id="A0A4U0Q6N3"/>
<evidence type="ECO:0000259" key="1">
    <source>
        <dbReference type="Pfam" id="PF06527"/>
    </source>
</evidence>
<organism evidence="2 3">
    <name type="scientific">Paracoccus hibiscisoli</name>
    <dbReference type="NCBI Taxonomy" id="2023261"/>
    <lineage>
        <taxon>Bacteria</taxon>
        <taxon>Pseudomonadati</taxon>
        <taxon>Pseudomonadota</taxon>
        <taxon>Alphaproteobacteria</taxon>
        <taxon>Rhodobacterales</taxon>
        <taxon>Paracoccaceae</taxon>
        <taxon>Paracoccus</taxon>
    </lineage>
</organism>
<dbReference type="RefSeq" id="WP_136858390.1">
    <property type="nucleotide sequence ID" value="NZ_SUNH01000069.1"/>
</dbReference>
<dbReference type="EMBL" id="SUNH01000069">
    <property type="protein sequence ID" value="TJZ76893.1"/>
    <property type="molecule type" value="Genomic_DNA"/>
</dbReference>
<dbReference type="InterPro" id="IPR009492">
    <property type="entry name" value="TniQ"/>
</dbReference>
<proteinExistence type="predicted"/>